<dbReference type="AlphaFoldDB" id="A0AAD6CUN2"/>
<name>A0AAD6CUN2_9EURO</name>
<keyword evidence="3 6" id="KW-1133">Transmembrane helix</keyword>
<feature type="transmembrane region" description="Helical" evidence="6">
    <location>
        <begin position="212"/>
        <end position="235"/>
    </location>
</feature>
<dbReference type="EMBL" id="JAQIZZ010000006">
    <property type="protein sequence ID" value="KAJ5538928.1"/>
    <property type="molecule type" value="Genomic_DNA"/>
</dbReference>
<feature type="domain" description="Rhodopsin" evidence="7">
    <location>
        <begin position="28"/>
        <end position="274"/>
    </location>
</feature>
<gene>
    <name evidence="8" type="ORF">N7494_008407</name>
</gene>
<feature type="transmembrane region" description="Helical" evidence="6">
    <location>
        <begin position="12"/>
        <end position="32"/>
    </location>
</feature>
<feature type="transmembrane region" description="Helical" evidence="6">
    <location>
        <begin position="255"/>
        <end position="276"/>
    </location>
</feature>
<keyword evidence="4 6" id="KW-0472">Membrane</keyword>
<comment type="caution">
    <text evidence="8">The sequence shown here is derived from an EMBL/GenBank/DDBJ whole genome shotgun (WGS) entry which is preliminary data.</text>
</comment>
<evidence type="ECO:0000313" key="8">
    <source>
        <dbReference type="EMBL" id="KAJ5538928.1"/>
    </source>
</evidence>
<reference evidence="8 9" key="1">
    <citation type="journal article" date="2023" name="IMA Fungus">
        <title>Comparative genomic study of the Penicillium genus elucidates a diverse pangenome and 15 lateral gene transfer events.</title>
        <authorList>
            <person name="Petersen C."/>
            <person name="Sorensen T."/>
            <person name="Nielsen M.R."/>
            <person name="Sondergaard T.E."/>
            <person name="Sorensen J.L."/>
            <person name="Fitzpatrick D.A."/>
            <person name="Frisvad J.C."/>
            <person name="Nielsen K.L."/>
        </authorList>
    </citation>
    <scope>NUCLEOTIDE SEQUENCE [LARGE SCALE GENOMIC DNA]</scope>
    <source>
        <strain evidence="8 9">IBT 35679</strain>
    </source>
</reference>
<protein>
    <recommendedName>
        <fullName evidence="7">Rhodopsin domain-containing protein</fullName>
    </recommendedName>
</protein>
<evidence type="ECO:0000256" key="3">
    <source>
        <dbReference type="ARBA" id="ARBA00022989"/>
    </source>
</evidence>
<dbReference type="PANTHER" id="PTHR33048">
    <property type="entry name" value="PTH11-LIKE INTEGRAL MEMBRANE PROTEIN (AFU_ORTHOLOGUE AFUA_5G11245)"/>
    <property type="match status" value="1"/>
</dbReference>
<evidence type="ECO:0000313" key="9">
    <source>
        <dbReference type="Proteomes" id="UP001220324"/>
    </source>
</evidence>
<evidence type="ECO:0000256" key="4">
    <source>
        <dbReference type="ARBA" id="ARBA00023136"/>
    </source>
</evidence>
<evidence type="ECO:0000259" key="7">
    <source>
        <dbReference type="Pfam" id="PF20684"/>
    </source>
</evidence>
<comment type="subcellular location">
    <subcellularLocation>
        <location evidence="1">Membrane</location>
        <topology evidence="1">Multi-pass membrane protein</topology>
    </subcellularLocation>
</comment>
<dbReference type="Proteomes" id="UP001220324">
    <property type="component" value="Unassembled WGS sequence"/>
</dbReference>
<sequence length="375" mass="41217">MKELSASGTANLGASISMLVLSVAAVALRLLFRLNARQSITLSDAFIGLALLFSIIDYALLISYIINGAGPGTFSLAQILANLETGGATWGKSMMKILYICEVFFTAAISTAKLSILSLYHAMFGISITFRRFNLAMMGVVGFFWALFTLLFIFQCHPIHSMWNSLDSPDHCLATTKLVFAFELINFFVDVVILAMPPFIISQLHLPKVKKWSVCGVLFLGGMVCVTSIVRLYYIWNPGSAYVRSLSAMQIISDVQLGVAILCACLPTYAPLLRFFRRGLKGTKQSSARKMYQFDSGPNKAAKRDSDFLDLGFTDNKRLISLNHAHGSNPFRDSDGADGVASYTKVNRDKDLSSSDQEAVIGLHDIRINTDIIVD</sequence>
<proteinExistence type="inferred from homology"/>
<dbReference type="PANTHER" id="PTHR33048:SF47">
    <property type="entry name" value="INTEGRAL MEMBRANE PROTEIN-RELATED"/>
    <property type="match status" value="1"/>
</dbReference>
<keyword evidence="9" id="KW-1185">Reference proteome</keyword>
<feature type="transmembrane region" description="Helical" evidence="6">
    <location>
        <begin position="174"/>
        <end position="200"/>
    </location>
</feature>
<evidence type="ECO:0000256" key="6">
    <source>
        <dbReference type="SAM" id="Phobius"/>
    </source>
</evidence>
<keyword evidence="2 6" id="KW-0812">Transmembrane</keyword>
<dbReference type="GO" id="GO:0016020">
    <property type="term" value="C:membrane"/>
    <property type="evidence" value="ECO:0007669"/>
    <property type="project" value="UniProtKB-SubCell"/>
</dbReference>
<evidence type="ECO:0000256" key="1">
    <source>
        <dbReference type="ARBA" id="ARBA00004141"/>
    </source>
</evidence>
<dbReference type="InterPro" id="IPR049326">
    <property type="entry name" value="Rhodopsin_dom_fungi"/>
</dbReference>
<feature type="transmembrane region" description="Helical" evidence="6">
    <location>
        <begin position="133"/>
        <end position="154"/>
    </location>
</feature>
<feature type="transmembrane region" description="Helical" evidence="6">
    <location>
        <begin position="44"/>
        <end position="66"/>
    </location>
</feature>
<dbReference type="Pfam" id="PF20684">
    <property type="entry name" value="Fung_rhodopsin"/>
    <property type="match status" value="1"/>
</dbReference>
<feature type="transmembrane region" description="Helical" evidence="6">
    <location>
        <begin position="97"/>
        <end position="121"/>
    </location>
</feature>
<evidence type="ECO:0000256" key="2">
    <source>
        <dbReference type="ARBA" id="ARBA00022692"/>
    </source>
</evidence>
<organism evidence="8 9">
    <name type="scientific">Penicillium frequentans</name>
    <dbReference type="NCBI Taxonomy" id="3151616"/>
    <lineage>
        <taxon>Eukaryota</taxon>
        <taxon>Fungi</taxon>
        <taxon>Dikarya</taxon>
        <taxon>Ascomycota</taxon>
        <taxon>Pezizomycotina</taxon>
        <taxon>Eurotiomycetes</taxon>
        <taxon>Eurotiomycetidae</taxon>
        <taxon>Eurotiales</taxon>
        <taxon>Aspergillaceae</taxon>
        <taxon>Penicillium</taxon>
    </lineage>
</organism>
<dbReference type="InterPro" id="IPR052337">
    <property type="entry name" value="SAT4-like"/>
</dbReference>
<evidence type="ECO:0000256" key="5">
    <source>
        <dbReference type="ARBA" id="ARBA00038359"/>
    </source>
</evidence>
<comment type="similarity">
    <text evidence="5">Belongs to the SAT4 family.</text>
</comment>
<accession>A0AAD6CUN2</accession>